<evidence type="ECO:0000256" key="9">
    <source>
        <dbReference type="ARBA" id="ARBA00022598"/>
    </source>
</evidence>
<keyword evidence="9 18" id="KW-0436">Ligase</keyword>
<comment type="catalytic activity">
    <reaction evidence="17">
        <text>7,8-dihydropteroate + L-glutamate + ATP = 7,8-dihydrofolate + ADP + phosphate + H(+)</text>
        <dbReference type="Rhea" id="RHEA:23584"/>
        <dbReference type="ChEBI" id="CHEBI:15378"/>
        <dbReference type="ChEBI" id="CHEBI:17839"/>
        <dbReference type="ChEBI" id="CHEBI:29985"/>
        <dbReference type="ChEBI" id="CHEBI:30616"/>
        <dbReference type="ChEBI" id="CHEBI:43474"/>
        <dbReference type="ChEBI" id="CHEBI:57451"/>
        <dbReference type="ChEBI" id="CHEBI:456216"/>
        <dbReference type="EC" id="6.3.2.12"/>
    </reaction>
</comment>
<organism evidence="21 22">
    <name type="scientific">Geomicrobium halophilum</name>
    <dbReference type="NCBI Taxonomy" id="549000"/>
    <lineage>
        <taxon>Bacteria</taxon>
        <taxon>Bacillati</taxon>
        <taxon>Bacillota</taxon>
        <taxon>Bacilli</taxon>
        <taxon>Bacillales</taxon>
        <taxon>Geomicrobium</taxon>
    </lineage>
</organism>
<name>A0A841PVT9_9BACL</name>
<comment type="pathway">
    <text evidence="3">Cofactor biosynthesis; tetrahydrofolylpolyglutamate biosynthesis.</text>
</comment>
<feature type="domain" description="Mur ligase central" evidence="20">
    <location>
        <begin position="45"/>
        <end position="272"/>
    </location>
</feature>
<dbReference type="EMBL" id="JACHHJ010000001">
    <property type="protein sequence ID" value="MBB6448343.1"/>
    <property type="molecule type" value="Genomic_DNA"/>
</dbReference>
<dbReference type="FunFam" id="3.40.1190.10:FF:000004">
    <property type="entry name" value="Dihydrofolate synthase/folylpolyglutamate synthase"/>
    <property type="match status" value="1"/>
</dbReference>
<dbReference type="InterPro" id="IPR013221">
    <property type="entry name" value="Mur_ligase_cen"/>
</dbReference>
<comment type="catalytic activity">
    <reaction evidence="16">
        <text>(6S)-5,6,7,8-tetrahydrofolyl-(gamma-L-Glu)(n) + L-glutamate + ATP = (6S)-5,6,7,8-tetrahydrofolyl-(gamma-L-Glu)(n+1) + ADP + phosphate + H(+)</text>
        <dbReference type="Rhea" id="RHEA:10580"/>
        <dbReference type="Rhea" id="RHEA-COMP:14738"/>
        <dbReference type="Rhea" id="RHEA-COMP:14740"/>
        <dbReference type="ChEBI" id="CHEBI:15378"/>
        <dbReference type="ChEBI" id="CHEBI:29985"/>
        <dbReference type="ChEBI" id="CHEBI:30616"/>
        <dbReference type="ChEBI" id="CHEBI:43474"/>
        <dbReference type="ChEBI" id="CHEBI:141005"/>
        <dbReference type="ChEBI" id="CHEBI:456216"/>
        <dbReference type="EC" id="6.3.2.17"/>
    </reaction>
</comment>
<dbReference type="Gene3D" id="3.90.190.20">
    <property type="entry name" value="Mur ligase, C-terminal domain"/>
    <property type="match status" value="1"/>
</dbReference>
<proteinExistence type="inferred from homology"/>
<evidence type="ECO:0000256" key="2">
    <source>
        <dbReference type="ARBA" id="ARBA00004799"/>
    </source>
</evidence>
<dbReference type="Pfam" id="PF08245">
    <property type="entry name" value="Mur_ligase_M"/>
    <property type="match status" value="1"/>
</dbReference>
<keyword evidence="11 18" id="KW-0547">Nucleotide-binding</keyword>
<evidence type="ECO:0000256" key="3">
    <source>
        <dbReference type="ARBA" id="ARBA00005150"/>
    </source>
</evidence>
<reference evidence="21 22" key="1">
    <citation type="submission" date="2020-08" db="EMBL/GenBank/DDBJ databases">
        <title>Genomic Encyclopedia of Type Strains, Phase IV (KMG-IV): sequencing the most valuable type-strain genomes for metagenomic binning, comparative biology and taxonomic classification.</title>
        <authorList>
            <person name="Goeker M."/>
        </authorList>
    </citation>
    <scope>NUCLEOTIDE SEQUENCE [LARGE SCALE GENOMIC DNA]</scope>
    <source>
        <strain evidence="21 22">DSM 21769</strain>
    </source>
</reference>
<dbReference type="GO" id="GO:0004326">
    <property type="term" value="F:tetrahydrofolylpolyglutamate synthase activity"/>
    <property type="evidence" value="ECO:0007669"/>
    <property type="project" value="UniProtKB-EC"/>
</dbReference>
<dbReference type="InterPro" id="IPR001645">
    <property type="entry name" value="Folylpolyglutamate_synth"/>
</dbReference>
<evidence type="ECO:0000256" key="15">
    <source>
        <dbReference type="ARBA" id="ARBA00030592"/>
    </source>
</evidence>
<comment type="similarity">
    <text evidence="4 18">Belongs to the folylpolyglutamate synthase family.</text>
</comment>
<dbReference type="GO" id="GO:0005524">
    <property type="term" value="F:ATP binding"/>
    <property type="evidence" value="ECO:0007669"/>
    <property type="project" value="UniProtKB-KW"/>
</dbReference>
<evidence type="ECO:0000256" key="5">
    <source>
        <dbReference type="ARBA" id="ARBA00011245"/>
    </source>
</evidence>
<evidence type="ECO:0000256" key="4">
    <source>
        <dbReference type="ARBA" id="ARBA00008276"/>
    </source>
</evidence>
<evidence type="ECO:0000256" key="6">
    <source>
        <dbReference type="ARBA" id="ARBA00013023"/>
    </source>
</evidence>
<evidence type="ECO:0000256" key="14">
    <source>
        <dbReference type="ARBA" id="ARBA00022909"/>
    </source>
</evidence>
<dbReference type="PIRSF" id="PIRSF001563">
    <property type="entry name" value="Folylpolyglu_synth"/>
    <property type="match status" value="1"/>
</dbReference>
<evidence type="ECO:0000313" key="21">
    <source>
        <dbReference type="EMBL" id="MBB6448343.1"/>
    </source>
</evidence>
<evidence type="ECO:0000256" key="10">
    <source>
        <dbReference type="ARBA" id="ARBA00022723"/>
    </source>
</evidence>
<feature type="domain" description="Mur ligase C-terminal" evidence="19">
    <location>
        <begin position="300"/>
        <end position="413"/>
    </location>
</feature>
<evidence type="ECO:0000313" key="22">
    <source>
        <dbReference type="Proteomes" id="UP000568839"/>
    </source>
</evidence>
<dbReference type="AlphaFoldDB" id="A0A841PVT9"/>
<comment type="pathway">
    <text evidence="2">Cofactor biosynthesis; tetrahydrofolate biosynthesis; 7,8-dihydrofolate from 2-amino-4-hydroxy-6-hydroxymethyl-7,8-dihydropteridine diphosphate and 4-aminobenzoate: step 2/2.</text>
</comment>
<keyword evidence="10" id="KW-0479">Metal-binding</keyword>
<evidence type="ECO:0000256" key="12">
    <source>
        <dbReference type="ARBA" id="ARBA00022840"/>
    </source>
</evidence>
<dbReference type="EC" id="6.3.2.17" evidence="7"/>
<evidence type="ECO:0000256" key="11">
    <source>
        <dbReference type="ARBA" id="ARBA00022741"/>
    </source>
</evidence>
<keyword evidence="13" id="KW-0460">Magnesium</keyword>
<evidence type="ECO:0000256" key="18">
    <source>
        <dbReference type="PIRNR" id="PIRNR001563"/>
    </source>
</evidence>
<dbReference type="Pfam" id="PF02875">
    <property type="entry name" value="Mur_ligase_C"/>
    <property type="match status" value="1"/>
</dbReference>
<evidence type="ECO:0000256" key="13">
    <source>
        <dbReference type="ARBA" id="ARBA00022842"/>
    </source>
</evidence>
<evidence type="ECO:0000256" key="16">
    <source>
        <dbReference type="ARBA" id="ARBA00047493"/>
    </source>
</evidence>
<sequence length="425" mass="46942">METYEEVMSWLKGAQAFGLKPGLNRMEYILSALHHPERRLPSIHIGGTNGKGSTIAYLRSILGESGLNVGTFTSPYVVEFEERISVNGIPIHQDDLISAANAIAPHAEALAKTEWGAPTEFELLTAMAIWHFAKVALPDIVIWEVGLGGRLDATNVVHPLLAAITNVGRDHMHILGSEITEIASEKAGIIKQEVPVITTCQNPEAKTVIREQSLAKSAPFYALNDHFEVINGHTSTDGGTFTMRTPFRCYEDLHVALRGEHQLENGALAVMIAEYLRDSCSFSIDDTSIKTGLERAFWPGRLEKVQDSPPVFLDGAHNPEGIERLAHFLSRLDSEPSIHILTAVTKEKEVRGMFDPLFSLNPESFILSSFDHPRSADPAQLPLKAEVFHSWKEGLHELLRRAAPSDVIVITGSLFLISEVRSQFF</sequence>
<dbReference type="GO" id="GO:0008841">
    <property type="term" value="F:dihydrofolate synthase activity"/>
    <property type="evidence" value="ECO:0007669"/>
    <property type="project" value="UniProtKB-EC"/>
</dbReference>
<keyword evidence="14" id="KW-0289">Folate biosynthesis</keyword>
<dbReference type="NCBIfam" id="TIGR01499">
    <property type="entry name" value="folC"/>
    <property type="match status" value="1"/>
</dbReference>
<dbReference type="Gene3D" id="3.40.1190.10">
    <property type="entry name" value="Mur-like, catalytic domain"/>
    <property type="match status" value="1"/>
</dbReference>
<comment type="caution">
    <text evidence="21">The sequence shown here is derived from an EMBL/GenBank/DDBJ whole genome shotgun (WGS) entry which is preliminary data.</text>
</comment>
<dbReference type="InterPro" id="IPR004101">
    <property type="entry name" value="Mur_ligase_C"/>
</dbReference>
<dbReference type="PANTHER" id="PTHR11136">
    <property type="entry name" value="FOLYLPOLYGLUTAMATE SYNTHASE-RELATED"/>
    <property type="match status" value="1"/>
</dbReference>
<evidence type="ECO:0000256" key="8">
    <source>
        <dbReference type="ARBA" id="ARBA00019357"/>
    </source>
</evidence>
<dbReference type="PROSITE" id="PS01011">
    <property type="entry name" value="FOLYLPOLYGLU_SYNT_1"/>
    <property type="match status" value="1"/>
</dbReference>
<evidence type="ECO:0000256" key="17">
    <source>
        <dbReference type="ARBA" id="ARBA00049161"/>
    </source>
</evidence>
<dbReference type="PANTHER" id="PTHR11136:SF0">
    <property type="entry name" value="DIHYDROFOLATE SYNTHETASE-RELATED"/>
    <property type="match status" value="1"/>
</dbReference>
<dbReference type="InterPro" id="IPR036565">
    <property type="entry name" value="Mur-like_cat_sf"/>
</dbReference>
<dbReference type="Proteomes" id="UP000568839">
    <property type="component" value="Unassembled WGS sequence"/>
</dbReference>
<dbReference type="RefSeq" id="WP_184402349.1">
    <property type="nucleotide sequence ID" value="NZ_JACHHJ010000001.1"/>
</dbReference>
<dbReference type="GO" id="GO:0046872">
    <property type="term" value="F:metal ion binding"/>
    <property type="evidence" value="ECO:0007669"/>
    <property type="project" value="UniProtKB-KW"/>
</dbReference>
<accession>A0A841PVT9</accession>
<evidence type="ECO:0000259" key="20">
    <source>
        <dbReference type="Pfam" id="PF08245"/>
    </source>
</evidence>
<evidence type="ECO:0000259" key="19">
    <source>
        <dbReference type="Pfam" id="PF02875"/>
    </source>
</evidence>
<evidence type="ECO:0000256" key="7">
    <source>
        <dbReference type="ARBA" id="ARBA00013025"/>
    </source>
</evidence>
<evidence type="ECO:0000256" key="1">
    <source>
        <dbReference type="ARBA" id="ARBA00001946"/>
    </source>
</evidence>
<dbReference type="EC" id="6.3.2.12" evidence="6"/>
<dbReference type="SUPFAM" id="SSF53623">
    <property type="entry name" value="MurD-like peptide ligases, catalytic domain"/>
    <property type="match status" value="1"/>
</dbReference>
<comment type="subunit">
    <text evidence="5">Monomer.</text>
</comment>
<gene>
    <name evidence="21" type="ORF">HNR44_000292</name>
</gene>
<dbReference type="GO" id="GO:0046656">
    <property type="term" value="P:folic acid biosynthetic process"/>
    <property type="evidence" value="ECO:0007669"/>
    <property type="project" value="UniProtKB-KW"/>
</dbReference>
<dbReference type="SUPFAM" id="SSF53244">
    <property type="entry name" value="MurD-like peptide ligases, peptide-binding domain"/>
    <property type="match status" value="1"/>
</dbReference>
<dbReference type="GO" id="GO:0005737">
    <property type="term" value="C:cytoplasm"/>
    <property type="evidence" value="ECO:0007669"/>
    <property type="project" value="TreeGrafter"/>
</dbReference>
<keyword evidence="12 18" id="KW-0067">ATP-binding</keyword>
<protein>
    <recommendedName>
        <fullName evidence="8">Dihydrofolate synthase/folylpolyglutamate synthase</fullName>
        <ecNumber evidence="6">6.3.2.12</ecNumber>
        <ecNumber evidence="7">6.3.2.17</ecNumber>
    </recommendedName>
    <alternativeName>
        <fullName evidence="15">Tetrahydrofolylpolyglutamate synthase</fullName>
    </alternativeName>
</protein>
<dbReference type="InterPro" id="IPR018109">
    <property type="entry name" value="Folylpolyglutamate_synth_CS"/>
</dbReference>
<comment type="cofactor">
    <cofactor evidence="1">
        <name>Mg(2+)</name>
        <dbReference type="ChEBI" id="CHEBI:18420"/>
    </cofactor>
</comment>
<keyword evidence="22" id="KW-1185">Reference proteome</keyword>
<dbReference type="InterPro" id="IPR036615">
    <property type="entry name" value="Mur_ligase_C_dom_sf"/>
</dbReference>